<dbReference type="GO" id="GO:0001673">
    <property type="term" value="C:male germ cell nucleus"/>
    <property type="evidence" value="ECO:0007669"/>
    <property type="project" value="TreeGrafter"/>
</dbReference>
<dbReference type="GO" id="GO:0051878">
    <property type="term" value="P:lateral element assembly"/>
    <property type="evidence" value="ECO:0007669"/>
    <property type="project" value="TreeGrafter"/>
</dbReference>
<proteinExistence type="predicted"/>
<dbReference type="PANTHER" id="PTHR46918:SF1">
    <property type="entry name" value="SYNAPTONEMAL COMPLEX PROTEIN 1"/>
    <property type="match status" value="1"/>
</dbReference>
<reference evidence="2" key="1">
    <citation type="submission" date="2025-08" db="UniProtKB">
        <authorList>
            <consortium name="Ensembl"/>
        </authorList>
    </citation>
    <scope>IDENTIFICATION</scope>
</reference>
<name>A0A8C8ZWQ1_PROSS</name>
<dbReference type="GO" id="GO:0003690">
    <property type="term" value="F:double-stranded DNA binding"/>
    <property type="evidence" value="ECO:0007669"/>
    <property type="project" value="TreeGrafter"/>
</dbReference>
<feature type="coiled-coil region" evidence="1">
    <location>
        <begin position="714"/>
        <end position="752"/>
    </location>
</feature>
<evidence type="ECO:0000313" key="2">
    <source>
        <dbReference type="Ensembl" id="ENSPSMP00000020817.1"/>
    </source>
</evidence>
<feature type="coiled-coil region" evidence="1">
    <location>
        <begin position="108"/>
        <end position="139"/>
    </location>
</feature>
<gene>
    <name evidence="2" type="primary">SYCP1</name>
</gene>
<evidence type="ECO:0000256" key="1">
    <source>
        <dbReference type="SAM" id="Coils"/>
    </source>
</evidence>
<dbReference type="GO" id="GO:0000802">
    <property type="term" value="C:transverse filament"/>
    <property type="evidence" value="ECO:0007669"/>
    <property type="project" value="TreeGrafter"/>
</dbReference>
<dbReference type="GO" id="GO:0051026">
    <property type="term" value="P:chiasma assembly"/>
    <property type="evidence" value="ECO:0007669"/>
    <property type="project" value="TreeGrafter"/>
</dbReference>
<sequence length="930" mass="108418">MEKQKPFKLFVPPRLSSSQVSAVKPQTLGGDSNFFKSFNKCIEDDYDFPFAITTLSKSGANIDSGRSLEKQYIILHRTILLYKLLNSEPISRVYSKLYKEAEKIKKWKVSVESELKQKENKLQENRKIIEAQRKAIQELQFGNEKVSLKLEEGIQENKDLIKENNATRHLCNLLKETCGRSAEKTKKYEYEREETRQVYMDLNNNIEKMITAFEELRVQAENSRLEMHFKCRDPISFLYYCCVSLLLNQSTEKDNKMKELTVLLEECRDKVNQLEEKTKLQNEDLKKLNEKQDHLTSELEDTKVSLQRSMSTQKALEEDLQIATKTIYQLTGEKEAQMEEFNKAKAAHSFVVTELKTTICNLKELLRTEQQRLEKDEDQLKILTMELQKKSSELEEMTKFKNSKEVELEELKKVLAENQKLLDEKKQFEKIAAELKGTEQELTGLLQTREKEVHDLEIKLTATATSEQHYSKQVKDLKTELENEKLKNTELTASCNKLSLENKELAQETSDMVLEIKKQQEDINNRKKQEERMLKQIENLEEAETQLRKELESVREELKQKGDEVKCKLDKSEENCNNLKKQVENKSKCIEELQQENKALKKKGTAESKQLNVYEIKVSKLELELENAKQHFEEMTESYQKEIENRKISEENLLSEVEKAKIIADEAVKLQKEIDIRCQHKIAEMVALMEKHKHQYDKIVEERDSELGLYKSKEQEQLSMKASLEIELSNLENELLSVKKQLEIEREEKKTQTSLLETPETSYRKIDSKAATSQNISRNFTSVDHNKSKDRRDYLWTSAKSTLSAPKAFTVRTPTKMKIHQRENKNIPTEENNKKRKMVFEFDIHSDSSEPNDLLSLVSEEETVKKLGKNNNPPISHLCVRTPKKTPSSLIAAGSSVKTGSVRTIREDHWSIISKMDRKKKVKEAEKLFV</sequence>
<dbReference type="GO" id="GO:0000801">
    <property type="term" value="C:central element"/>
    <property type="evidence" value="ECO:0007669"/>
    <property type="project" value="TreeGrafter"/>
</dbReference>
<dbReference type="GO" id="GO:0000711">
    <property type="term" value="P:meiotic DNA repair synthesis"/>
    <property type="evidence" value="ECO:0007669"/>
    <property type="project" value="TreeGrafter"/>
</dbReference>
<dbReference type="Pfam" id="PF05483">
    <property type="entry name" value="SCP-1"/>
    <property type="match status" value="1"/>
</dbReference>
<dbReference type="GeneTree" id="ENSGT00390000003368"/>
<keyword evidence="1" id="KW-0175">Coiled coil</keyword>
<evidence type="ECO:0000313" key="3">
    <source>
        <dbReference type="Proteomes" id="UP000694414"/>
    </source>
</evidence>
<keyword evidence="3" id="KW-1185">Reference proteome</keyword>
<feature type="coiled-coil region" evidence="1">
    <location>
        <begin position="467"/>
        <end position="660"/>
    </location>
</feature>
<dbReference type="Proteomes" id="UP000694414">
    <property type="component" value="Unplaced"/>
</dbReference>
<feature type="coiled-coil region" evidence="1">
    <location>
        <begin position="363"/>
        <end position="441"/>
    </location>
</feature>
<feature type="coiled-coil region" evidence="1">
    <location>
        <begin position="257"/>
        <end position="305"/>
    </location>
</feature>
<dbReference type="AlphaFoldDB" id="A0A8C8ZWQ1"/>
<dbReference type="Ensembl" id="ENSPSMT00000024151.1">
    <property type="protein sequence ID" value="ENSPSMP00000020817.1"/>
    <property type="gene ID" value="ENSPSMG00000014676.1"/>
</dbReference>
<dbReference type="InterPro" id="IPR008827">
    <property type="entry name" value="SYCP1"/>
</dbReference>
<reference evidence="2" key="2">
    <citation type="submission" date="2025-09" db="UniProtKB">
        <authorList>
            <consortium name="Ensembl"/>
        </authorList>
    </citation>
    <scope>IDENTIFICATION</scope>
</reference>
<protein>
    <submittedName>
        <fullName evidence="2">Synaptonemal complex protein 1</fullName>
    </submittedName>
</protein>
<accession>A0A8C8ZWQ1</accession>
<dbReference type="PANTHER" id="PTHR46918">
    <property type="entry name" value="SYNAPTONEMAL COMPLEX PROTEIN 1"/>
    <property type="match status" value="1"/>
</dbReference>
<organism evidence="2 3">
    <name type="scientific">Prolemur simus</name>
    <name type="common">Greater bamboo lemur</name>
    <name type="synonym">Hapalemur simus</name>
    <dbReference type="NCBI Taxonomy" id="1328070"/>
    <lineage>
        <taxon>Eukaryota</taxon>
        <taxon>Metazoa</taxon>
        <taxon>Chordata</taxon>
        <taxon>Craniata</taxon>
        <taxon>Vertebrata</taxon>
        <taxon>Euteleostomi</taxon>
        <taxon>Mammalia</taxon>
        <taxon>Eutheria</taxon>
        <taxon>Euarchontoglires</taxon>
        <taxon>Primates</taxon>
        <taxon>Strepsirrhini</taxon>
        <taxon>Lemuriformes</taxon>
        <taxon>Lemuridae</taxon>
        <taxon>Prolemur</taxon>
    </lineage>
</organism>